<organism evidence="3 4">
    <name type="scientific">Niabella yanshanensis</name>
    <dbReference type="NCBI Taxonomy" id="577386"/>
    <lineage>
        <taxon>Bacteria</taxon>
        <taxon>Pseudomonadati</taxon>
        <taxon>Bacteroidota</taxon>
        <taxon>Chitinophagia</taxon>
        <taxon>Chitinophagales</taxon>
        <taxon>Chitinophagaceae</taxon>
        <taxon>Niabella</taxon>
    </lineage>
</organism>
<reference evidence="3 4" key="1">
    <citation type="submission" date="2023-12" db="EMBL/GenBank/DDBJ databases">
        <title>Genome sequencing and assembly of bacterial species from a model synthetic community.</title>
        <authorList>
            <person name="Hogle S.L."/>
        </authorList>
    </citation>
    <scope>NUCLEOTIDE SEQUENCE [LARGE SCALE GENOMIC DNA]</scope>
    <source>
        <strain evidence="3 4">HAMBI_3031</strain>
    </source>
</reference>
<proteinExistence type="predicted"/>
<gene>
    <name evidence="3" type="ORF">U0035_20620</name>
</gene>
<sequence>MFRKITSLVVVMLCLSIIGHSQSFSKTMAQQKATIKAAYKKKKLTHKEYNKLMDEQQIIQNAIEKYKGDGYLSSDEKNKIAAKQQRATNRIRKYQNNNERY</sequence>
<dbReference type="EMBL" id="CP139960">
    <property type="protein sequence ID" value="WQD38075.1"/>
    <property type="molecule type" value="Genomic_DNA"/>
</dbReference>
<evidence type="ECO:0000256" key="2">
    <source>
        <dbReference type="SAM" id="SignalP"/>
    </source>
</evidence>
<accession>A0ABZ0W477</accession>
<keyword evidence="4" id="KW-1185">Reference proteome</keyword>
<feature type="chain" id="PRO_5045702429" description="DUF2680 domain-containing protein" evidence="2">
    <location>
        <begin position="24"/>
        <end position="101"/>
    </location>
</feature>
<evidence type="ECO:0000313" key="3">
    <source>
        <dbReference type="EMBL" id="WQD38075.1"/>
    </source>
</evidence>
<evidence type="ECO:0000256" key="1">
    <source>
        <dbReference type="SAM" id="MobiDB-lite"/>
    </source>
</evidence>
<evidence type="ECO:0000313" key="4">
    <source>
        <dbReference type="Proteomes" id="UP001325680"/>
    </source>
</evidence>
<evidence type="ECO:0008006" key="5">
    <source>
        <dbReference type="Google" id="ProtNLM"/>
    </source>
</evidence>
<dbReference type="RefSeq" id="WP_162817853.1">
    <property type="nucleotide sequence ID" value="NZ_CP139960.1"/>
</dbReference>
<feature type="signal peptide" evidence="2">
    <location>
        <begin position="1"/>
        <end position="23"/>
    </location>
</feature>
<protein>
    <recommendedName>
        <fullName evidence="5">DUF2680 domain-containing protein</fullName>
    </recommendedName>
</protein>
<keyword evidence="2" id="KW-0732">Signal</keyword>
<name>A0ABZ0W477_9BACT</name>
<feature type="region of interest" description="Disordered" evidence="1">
    <location>
        <begin position="82"/>
        <end position="101"/>
    </location>
</feature>
<dbReference type="Proteomes" id="UP001325680">
    <property type="component" value="Chromosome"/>
</dbReference>